<sequence>MSLRFHNLCHNKPLQIISTTNLILQRRIFKTFTKRHINYNNNYKYLLRTKWTPFLNNNPPNPQKYFININSNHKRYFNNISIINETDDDGTGGTKVSNGGLLLKKQPIPEDMSIYPPRPPIVTIMGHVDHGKTTLLDTLRKSSVAAGEAGGITQHIGAFSVELPSKQTITFLDTPGHAAFSAMRARGAHVTDIVVLVVAADDGVMPQTLEAIQHAKDAKVPMVVAINKIDRHNANTRKVCESLLSYGVDLEEFGGETQAVQGLGLDQLEDAVIVLAELMDLRAEVDIGAEGVVIESQIEKGRGWRGTLKVGNVVVGGTAWCRVRSMIDDKGRTLKKALPGTPVRVIGWKDLPQAGDEDIAKEEVQLRQLQLEQKLLLNDEKIISEKRRLQKEELLEKRKHEPDVSGTTEAVVDALEKVGNEEVRINIVHYGVGNITDSDIQMASTVEATILGFSVKADKKVQNAAKQANVEIITYNVIYKLLDEVKSRMSKLLPPILETQVTGEATILQVFELSGKGKEVKPVAGCRVESGRVVKNQKCRIMRGERIIWEGKHRRSNKRRRMWNVIRWIYAVQDW</sequence>
<dbReference type="GO" id="GO:0003924">
    <property type="term" value="F:GTPase activity"/>
    <property type="evidence" value="ECO:0007669"/>
    <property type="project" value="InterPro"/>
</dbReference>
<feature type="domain" description="Tr-type G" evidence="11">
    <location>
        <begin position="117"/>
        <end position="282"/>
    </location>
</feature>
<keyword evidence="5" id="KW-0648">Protein biosynthesis</keyword>
<protein>
    <recommendedName>
        <fullName evidence="10">Translation initiation factor IF-2, mitochondrial</fullName>
    </recommendedName>
</protein>
<evidence type="ECO:0000256" key="8">
    <source>
        <dbReference type="ARBA" id="ARBA00023134"/>
    </source>
</evidence>
<comment type="similarity">
    <text evidence="2">Belongs to the TRAFAC class translation factor GTPase superfamily. Classic translation factor GTPase family. IF-2 subfamily.</text>
</comment>
<evidence type="ECO:0000256" key="5">
    <source>
        <dbReference type="ARBA" id="ARBA00022917"/>
    </source>
</evidence>
<comment type="caution">
    <text evidence="12">The sequence shown here is derived from an EMBL/GenBank/DDBJ whole genome shotgun (WGS) entry which is preliminary data.</text>
</comment>
<dbReference type="Gene3D" id="2.40.30.10">
    <property type="entry name" value="Translation factors"/>
    <property type="match status" value="2"/>
</dbReference>
<dbReference type="InterPro" id="IPR044145">
    <property type="entry name" value="IF2_II"/>
</dbReference>
<accession>A0A9N8ZJI4</accession>
<evidence type="ECO:0000256" key="10">
    <source>
        <dbReference type="ARBA" id="ARBA00044200"/>
    </source>
</evidence>
<name>A0A9N8ZJI4_9GLOM</name>
<evidence type="ECO:0000256" key="6">
    <source>
        <dbReference type="ARBA" id="ARBA00022946"/>
    </source>
</evidence>
<keyword evidence="8" id="KW-0342">GTP-binding</keyword>
<evidence type="ECO:0000313" key="13">
    <source>
        <dbReference type="Proteomes" id="UP000789831"/>
    </source>
</evidence>
<dbReference type="Proteomes" id="UP000789831">
    <property type="component" value="Unassembled WGS sequence"/>
</dbReference>
<dbReference type="InterPro" id="IPR000795">
    <property type="entry name" value="T_Tr_GTP-bd_dom"/>
</dbReference>
<dbReference type="CDD" id="cd03702">
    <property type="entry name" value="IF2_mtIF2_II"/>
    <property type="match status" value="1"/>
</dbReference>
<dbReference type="GO" id="GO:0005739">
    <property type="term" value="C:mitochondrion"/>
    <property type="evidence" value="ECO:0007669"/>
    <property type="project" value="UniProtKB-SubCell"/>
</dbReference>
<dbReference type="FunFam" id="3.40.50.300:FF:000019">
    <property type="entry name" value="Translation initiation factor IF-2"/>
    <property type="match status" value="1"/>
</dbReference>
<comment type="function">
    <text evidence="9">One of the essential components for the initiation of protein synthesis. Protects formylmethionyl-tRNA from spontaneous hydrolysis and promotes its binding to the 30S ribosomal subunits. Also involved in the hydrolysis of GTP during the formation of the 70S ribosomal complex.</text>
</comment>
<dbReference type="InterPro" id="IPR036925">
    <property type="entry name" value="TIF_IF2_dom3_sf"/>
</dbReference>
<dbReference type="Gene3D" id="3.40.50.300">
    <property type="entry name" value="P-loop containing nucleotide triphosphate hydrolases"/>
    <property type="match status" value="1"/>
</dbReference>
<dbReference type="Pfam" id="PF22042">
    <property type="entry name" value="EF-G_D2"/>
    <property type="match status" value="1"/>
</dbReference>
<dbReference type="NCBIfam" id="TIGR00487">
    <property type="entry name" value="IF-2"/>
    <property type="match status" value="1"/>
</dbReference>
<dbReference type="Gene3D" id="3.40.50.10050">
    <property type="entry name" value="Translation initiation factor IF- 2, domain 3"/>
    <property type="match status" value="1"/>
</dbReference>
<dbReference type="GO" id="GO:0003743">
    <property type="term" value="F:translation initiation factor activity"/>
    <property type="evidence" value="ECO:0007669"/>
    <property type="project" value="UniProtKB-KW"/>
</dbReference>
<keyword evidence="4" id="KW-0547">Nucleotide-binding</keyword>
<dbReference type="NCBIfam" id="TIGR00231">
    <property type="entry name" value="small_GTP"/>
    <property type="match status" value="1"/>
</dbReference>
<dbReference type="AlphaFoldDB" id="A0A9N8ZJI4"/>
<dbReference type="FunFam" id="3.40.50.10050:FF:000001">
    <property type="entry name" value="Translation initiation factor IF-2"/>
    <property type="match status" value="1"/>
</dbReference>
<evidence type="ECO:0000313" key="12">
    <source>
        <dbReference type="EMBL" id="CAG8497952.1"/>
    </source>
</evidence>
<dbReference type="PANTHER" id="PTHR43381">
    <property type="entry name" value="TRANSLATION INITIATION FACTOR IF-2-RELATED"/>
    <property type="match status" value="1"/>
</dbReference>
<dbReference type="InterPro" id="IPR027417">
    <property type="entry name" value="P-loop_NTPase"/>
</dbReference>
<dbReference type="PROSITE" id="PS51722">
    <property type="entry name" value="G_TR_2"/>
    <property type="match status" value="1"/>
</dbReference>
<dbReference type="CDD" id="cd01887">
    <property type="entry name" value="IF2_eIF5B"/>
    <property type="match status" value="1"/>
</dbReference>
<reference evidence="12" key="1">
    <citation type="submission" date="2021-06" db="EMBL/GenBank/DDBJ databases">
        <authorList>
            <person name="Kallberg Y."/>
            <person name="Tangrot J."/>
            <person name="Rosling A."/>
        </authorList>
    </citation>
    <scope>NUCLEOTIDE SEQUENCE</scope>
    <source>
        <strain evidence="12">MT106</strain>
    </source>
</reference>
<evidence type="ECO:0000256" key="7">
    <source>
        <dbReference type="ARBA" id="ARBA00023128"/>
    </source>
</evidence>
<dbReference type="InterPro" id="IPR005225">
    <property type="entry name" value="Small_GTP-bd"/>
</dbReference>
<dbReference type="InterPro" id="IPR023115">
    <property type="entry name" value="TIF_IF2_dom3"/>
</dbReference>
<evidence type="ECO:0000259" key="11">
    <source>
        <dbReference type="PROSITE" id="PS51722"/>
    </source>
</evidence>
<proteinExistence type="inferred from homology"/>
<evidence type="ECO:0000256" key="9">
    <source>
        <dbReference type="ARBA" id="ARBA00025162"/>
    </source>
</evidence>
<dbReference type="EMBL" id="CAJVPL010000444">
    <property type="protein sequence ID" value="CAG8497952.1"/>
    <property type="molecule type" value="Genomic_DNA"/>
</dbReference>
<dbReference type="InterPro" id="IPR053905">
    <property type="entry name" value="EF-G-like_DII"/>
</dbReference>
<dbReference type="OrthoDB" id="361630at2759"/>
<dbReference type="SUPFAM" id="SSF50447">
    <property type="entry name" value="Translation proteins"/>
    <property type="match status" value="2"/>
</dbReference>
<evidence type="ECO:0000256" key="2">
    <source>
        <dbReference type="ARBA" id="ARBA00007733"/>
    </source>
</evidence>
<keyword evidence="3" id="KW-0396">Initiation factor</keyword>
<gene>
    <name evidence="12" type="ORF">AGERDE_LOCUS4096</name>
</gene>
<dbReference type="SUPFAM" id="SSF52156">
    <property type="entry name" value="Initiation factor IF2/eIF5b, domain 3"/>
    <property type="match status" value="1"/>
</dbReference>
<comment type="subcellular location">
    <subcellularLocation>
        <location evidence="1">Mitochondrion</location>
    </subcellularLocation>
</comment>
<dbReference type="InterPro" id="IPR015760">
    <property type="entry name" value="TIF_IF2"/>
</dbReference>
<keyword evidence="13" id="KW-1185">Reference proteome</keyword>
<evidence type="ECO:0000256" key="3">
    <source>
        <dbReference type="ARBA" id="ARBA00022540"/>
    </source>
</evidence>
<dbReference type="InterPro" id="IPR000178">
    <property type="entry name" value="TF_IF2_bacterial-like"/>
</dbReference>
<dbReference type="Pfam" id="PF11987">
    <property type="entry name" value="IF-2"/>
    <property type="match status" value="1"/>
</dbReference>
<keyword evidence="7" id="KW-0496">Mitochondrion</keyword>
<organism evidence="12 13">
    <name type="scientific">Ambispora gerdemannii</name>
    <dbReference type="NCBI Taxonomy" id="144530"/>
    <lineage>
        <taxon>Eukaryota</taxon>
        <taxon>Fungi</taxon>
        <taxon>Fungi incertae sedis</taxon>
        <taxon>Mucoromycota</taxon>
        <taxon>Glomeromycotina</taxon>
        <taxon>Glomeromycetes</taxon>
        <taxon>Archaeosporales</taxon>
        <taxon>Ambisporaceae</taxon>
        <taxon>Ambispora</taxon>
    </lineage>
</organism>
<evidence type="ECO:0000256" key="4">
    <source>
        <dbReference type="ARBA" id="ARBA00022741"/>
    </source>
</evidence>
<dbReference type="SUPFAM" id="SSF52540">
    <property type="entry name" value="P-loop containing nucleoside triphosphate hydrolases"/>
    <property type="match status" value="1"/>
</dbReference>
<dbReference type="InterPro" id="IPR009000">
    <property type="entry name" value="Transl_B-barrel_sf"/>
</dbReference>
<dbReference type="Pfam" id="PF00009">
    <property type="entry name" value="GTP_EFTU"/>
    <property type="match status" value="1"/>
</dbReference>
<dbReference type="PANTHER" id="PTHR43381:SF20">
    <property type="entry name" value="TRANSLATION INITIATION FACTOR IF-2, MITOCHONDRIAL"/>
    <property type="match status" value="1"/>
</dbReference>
<keyword evidence="6" id="KW-0809">Transit peptide</keyword>
<evidence type="ECO:0000256" key="1">
    <source>
        <dbReference type="ARBA" id="ARBA00004173"/>
    </source>
</evidence>
<dbReference type="GO" id="GO:0005525">
    <property type="term" value="F:GTP binding"/>
    <property type="evidence" value="ECO:0007669"/>
    <property type="project" value="UniProtKB-KW"/>
</dbReference>